<evidence type="ECO:0000313" key="3">
    <source>
        <dbReference type="EMBL" id="KAL3771205.1"/>
    </source>
</evidence>
<dbReference type="InterPro" id="IPR007498">
    <property type="entry name" value="PqiA-like"/>
</dbReference>
<feature type="transmembrane region" description="Helical" evidence="1">
    <location>
        <begin position="1023"/>
        <end position="1043"/>
    </location>
</feature>
<protein>
    <submittedName>
        <fullName evidence="3">Uncharacterized protein</fullName>
    </submittedName>
</protein>
<feature type="transmembrane region" description="Helical" evidence="1">
    <location>
        <begin position="1232"/>
        <end position="1250"/>
    </location>
</feature>
<dbReference type="PANTHER" id="PTHR34730">
    <property type="entry name" value="UNNAMED PRODUCT"/>
    <property type="match status" value="1"/>
</dbReference>
<keyword evidence="1" id="KW-0812">Transmembrane</keyword>
<feature type="transmembrane region" description="Helical" evidence="1">
    <location>
        <begin position="1123"/>
        <end position="1148"/>
    </location>
</feature>
<feature type="transmembrane region" description="Helical" evidence="1">
    <location>
        <begin position="1080"/>
        <end position="1103"/>
    </location>
</feature>
<keyword evidence="1" id="KW-0472">Membrane</keyword>
<accession>A0ABD3N552</accession>
<dbReference type="Proteomes" id="UP001530293">
    <property type="component" value="Unassembled WGS sequence"/>
</dbReference>
<feature type="transmembrane region" description="Helical" evidence="1">
    <location>
        <begin position="932"/>
        <end position="951"/>
    </location>
</feature>
<feature type="transmembrane region" description="Helical" evidence="1">
    <location>
        <begin position="1334"/>
        <end position="1357"/>
    </location>
</feature>
<name>A0ABD3N552_9STRA</name>
<feature type="transmembrane region" description="Helical" evidence="1">
    <location>
        <begin position="1301"/>
        <end position="1322"/>
    </location>
</feature>
<keyword evidence="1" id="KW-1133">Transmembrane helix</keyword>
<feature type="transmembrane region" description="Helical" evidence="1">
    <location>
        <begin position="1168"/>
        <end position="1190"/>
    </location>
</feature>
<gene>
    <name evidence="3" type="ORF">ACHAWU_010292</name>
</gene>
<dbReference type="EMBL" id="JALLBG020000029">
    <property type="protein sequence ID" value="KAL3771205.1"/>
    <property type="molecule type" value="Genomic_DNA"/>
</dbReference>
<feature type="chain" id="PRO_5044794517" evidence="2">
    <location>
        <begin position="30"/>
        <end position="1511"/>
    </location>
</feature>
<organism evidence="3 4">
    <name type="scientific">Discostella pseudostelligera</name>
    <dbReference type="NCBI Taxonomy" id="259834"/>
    <lineage>
        <taxon>Eukaryota</taxon>
        <taxon>Sar</taxon>
        <taxon>Stramenopiles</taxon>
        <taxon>Ochrophyta</taxon>
        <taxon>Bacillariophyta</taxon>
        <taxon>Coscinodiscophyceae</taxon>
        <taxon>Thalassiosirophycidae</taxon>
        <taxon>Stephanodiscales</taxon>
        <taxon>Stephanodiscaceae</taxon>
        <taxon>Discostella</taxon>
    </lineage>
</organism>
<dbReference type="PANTHER" id="PTHR34730:SF1">
    <property type="entry name" value="PARAQUAT-INDUCIBLE PROTEIN A"/>
    <property type="match status" value="1"/>
</dbReference>
<dbReference type="Pfam" id="PF04403">
    <property type="entry name" value="PqiA"/>
    <property type="match status" value="1"/>
</dbReference>
<keyword evidence="4" id="KW-1185">Reference proteome</keyword>
<evidence type="ECO:0000256" key="2">
    <source>
        <dbReference type="SAM" id="SignalP"/>
    </source>
</evidence>
<keyword evidence="2" id="KW-0732">Signal</keyword>
<evidence type="ECO:0000313" key="4">
    <source>
        <dbReference type="Proteomes" id="UP001530293"/>
    </source>
</evidence>
<feature type="signal peptide" evidence="2">
    <location>
        <begin position="1"/>
        <end position="29"/>
    </location>
</feature>
<sequence length="1511" mass="166861">MSSIISSNQWHKIMLVVLGLLASLSIITAEAGAAAQLLPTAGAPFSIIHDTIPDDCNTEGSNSTSQQRGRYKALVCWLWHLKISLPNEQFTEGLFTINVHDMVCTNFGVASMKTSSSSSSMLDSTANNPSITIDLMGMSATCTGKYDLPEMGIYGDDIVASVSSGSNSNSTTSNESTSSSSTTTTLHLQVDIASRPLQDGKNDIISLLPFPTLATFSSCTPNFIVNQIQFSGSLAATIIDLFSGVISHQVTEAMNEHVCAVVKVNGETLLDSWLLQARQYVGGLILNNTATTATSTIVEDEDGGSESYHFVLGENSASHSSHSLVTEQQASESRSLVMTANDHNVVSWDKNMPFLKRVLLKFNTFLSQHLNEGIILKLLQKLSTWQQSTMSTTDCENCGLLFKGVNGLIDSLTRGEGSMEITIPDKFLNFQNNHTFTIPGYGEVTLTVHKVKVSGIDNFTDLSLFRPSGQNMLSTSIASDAGFGVSVLIDLQVRPMNESSVVEAEMLNEIFELHFNTSSVNVDSFSSWVIDRDIFSKLSVGSFMFGSYTVFDNNRNFLNCIIEALTSVTFLELQGRMKVDAMQISPITSYANNGCTSDLEGDIDELINHVMQLIVAEYPLTLTEALSGMIQMPAKKFINDKLAALIGDTKMMPLHCVNVDIPTNKSEHPLRLDSNKALMIFDEIVNDDSAIAYVNSFIGCVDDTVETRKLLDGHFFTFSLGELDIVLHDLHMEHIASVYDMKLLQPTIDHYHLTNKLGYGMCSASDQSNDCNQTSFSFGMNLAHSKQGDLGNINFHINMTNLQLKGGTELRYDMNYLPFLSISDLLASPECLTVPVTKFQLWGMNATIETLDVTVDVSLTGQESSPHSFSYRTEDAHELAKVVSTVFSEGAAFFEKKLGEHFLMQLDKASRVCSTPANPRRSIYASNSTRAAGLWTFLIIIAFIAGNAWLFSRGVKLVDEEGSIANNEAAEAQTDEHESLHEPLLDTDELDEKLEVETTVRKLPFTSSSSLMYHPSIHPSLKYGFPAILVVAFILFLSSNLSIGASVDLLVTRANGSNFAPLFNIYAFSLGSTFKEMAQAGVYLLLLLILFCSGLWPYVKLVLMMVSWTVSTRRLPPVRREKVLYILDSLGKFSLIDAYVLVLMMVAFRYNLEIEGVGALDVYVTPKYGFYSFLFATIISLVGGHAILFLHRRTTIPSIPVYSGRKESLSKHVFDDKRGRGLVKMTKRFRRMIVLMLLLTLGLISCGVGLKSFHFEFNGVAGTALGDNRFQSFSLVSIGEHIPRSVQDPSSFGIRWIQTCYFFFALVMPIVCILSMLALFLVPMRLKVQQKVFVLAEVANAWSAIEVFVIAIVASLVELSPFSESMVGKHCSVLNQILSGWSTSRDGNDDLQYCFDVKSSIDGSSSVLIIGVILNSLLVSSVHRLAHHAIWERIEREDRPDSSEQENKTVKECVLAHIFVSRLRKRPRLGAFLFEEVSFGPIDFENVTENEDPTTSSSTYWSEWRKVVSVI</sequence>
<reference evidence="3 4" key="1">
    <citation type="submission" date="2024-10" db="EMBL/GenBank/DDBJ databases">
        <title>Updated reference genomes for cyclostephanoid diatoms.</title>
        <authorList>
            <person name="Roberts W.R."/>
            <person name="Alverson A.J."/>
        </authorList>
    </citation>
    <scope>NUCLEOTIDE SEQUENCE [LARGE SCALE GENOMIC DNA]</scope>
    <source>
        <strain evidence="3 4">AJA232-27</strain>
    </source>
</reference>
<comment type="caution">
    <text evidence="3">The sequence shown here is derived from an EMBL/GenBank/DDBJ whole genome shotgun (WGS) entry which is preliminary data.</text>
</comment>
<evidence type="ECO:0000256" key="1">
    <source>
        <dbReference type="SAM" id="Phobius"/>
    </source>
</evidence>
<proteinExistence type="predicted"/>